<dbReference type="AlphaFoldDB" id="A0A841GUR3"/>
<keyword evidence="1" id="KW-0732">Signal</keyword>
<feature type="signal peptide" evidence="1">
    <location>
        <begin position="1"/>
        <end position="25"/>
    </location>
</feature>
<evidence type="ECO:0000256" key="1">
    <source>
        <dbReference type="SAM" id="SignalP"/>
    </source>
</evidence>
<dbReference type="SUPFAM" id="SSF56601">
    <property type="entry name" value="beta-lactamase/transpeptidase-like"/>
    <property type="match status" value="1"/>
</dbReference>
<dbReference type="InterPro" id="IPR012338">
    <property type="entry name" value="Beta-lactam/transpept-like"/>
</dbReference>
<keyword evidence="4" id="KW-1185">Reference proteome</keyword>
<evidence type="ECO:0000313" key="4">
    <source>
        <dbReference type="Proteomes" id="UP000582837"/>
    </source>
</evidence>
<sequence length="288" mass="30424">MSTTTRTLLAALCASIALAPAAANAQSAALSSRAEPAAFANPRRLEQLSSAFPAIDSLMAAFAERSRVPGIAYGIVIDGRLTHVGTAGVREVPSRAPVDTASVFRIASMTKSFTAVAILQLRDAGLLSLDDPAERYVPELASLRATGDAPPITIRHLLSHSAGFPEDNPWGDQQLAATDEEMSAMMRAGIPFSTAPGTSYEYSNFGFAILGRIVANVSGMAYPRYITEHVLRPLGMNSTTLEASAVPASRLARGYRLRDGEWIEEPALPDGAFGPMGGMLTSVSDLSR</sequence>
<dbReference type="Gene3D" id="3.40.710.10">
    <property type="entry name" value="DD-peptidase/beta-lactamase superfamily"/>
    <property type="match status" value="1"/>
</dbReference>
<evidence type="ECO:0000313" key="3">
    <source>
        <dbReference type="EMBL" id="MBB6068904.1"/>
    </source>
</evidence>
<proteinExistence type="predicted"/>
<dbReference type="EMBL" id="JACHIA010000001">
    <property type="protein sequence ID" value="MBB6068904.1"/>
    <property type="molecule type" value="Genomic_DNA"/>
</dbReference>
<accession>A0A841GUR3</accession>
<feature type="chain" id="PRO_5032998426" evidence="1">
    <location>
        <begin position="26"/>
        <end position="288"/>
    </location>
</feature>
<reference evidence="3 4" key="1">
    <citation type="submission" date="2020-08" db="EMBL/GenBank/DDBJ databases">
        <title>Genomic Encyclopedia of Type Strains, Phase IV (KMG-IV): sequencing the most valuable type-strain genomes for metagenomic binning, comparative biology and taxonomic classification.</title>
        <authorList>
            <person name="Goeker M."/>
        </authorList>
    </citation>
    <scope>NUCLEOTIDE SEQUENCE [LARGE SCALE GENOMIC DNA]</scope>
    <source>
        <strain evidence="3 4">DSM 29007</strain>
    </source>
</reference>
<name>A0A841GUR3_9BACT</name>
<dbReference type="InterPro" id="IPR001466">
    <property type="entry name" value="Beta-lactam-related"/>
</dbReference>
<protein>
    <submittedName>
        <fullName evidence="3">CubicO group peptidase (Beta-lactamase class C family)</fullName>
    </submittedName>
</protein>
<dbReference type="Proteomes" id="UP000582837">
    <property type="component" value="Unassembled WGS sequence"/>
</dbReference>
<gene>
    <name evidence="3" type="ORF">HNQ61_000515</name>
</gene>
<dbReference type="Pfam" id="PF00144">
    <property type="entry name" value="Beta-lactamase"/>
    <property type="match status" value="1"/>
</dbReference>
<dbReference type="PANTHER" id="PTHR43283:SF3">
    <property type="entry name" value="BETA-LACTAMASE FAMILY PROTEIN (AFU_ORTHOLOGUE AFUA_5G07500)"/>
    <property type="match status" value="1"/>
</dbReference>
<feature type="domain" description="Beta-lactamase-related" evidence="2">
    <location>
        <begin position="55"/>
        <end position="288"/>
    </location>
</feature>
<dbReference type="InterPro" id="IPR050789">
    <property type="entry name" value="Diverse_Enzym_Activities"/>
</dbReference>
<evidence type="ECO:0000259" key="2">
    <source>
        <dbReference type="Pfam" id="PF00144"/>
    </source>
</evidence>
<organism evidence="3 4">
    <name type="scientific">Longimicrobium terrae</name>
    <dbReference type="NCBI Taxonomy" id="1639882"/>
    <lineage>
        <taxon>Bacteria</taxon>
        <taxon>Pseudomonadati</taxon>
        <taxon>Gemmatimonadota</taxon>
        <taxon>Longimicrobiia</taxon>
        <taxon>Longimicrobiales</taxon>
        <taxon>Longimicrobiaceae</taxon>
        <taxon>Longimicrobium</taxon>
    </lineage>
</organism>
<dbReference type="RefSeq" id="WP_170031381.1">
    <property type="nucleotide sequence ID" value="NZ_JABDTL010000001.1"/>
</dbReference>
<comment type="caution">
    <text evidence="3">The sequence shown here is derived from an EMBL/GenBank/DDBJ whole genome shotgun (WGS) entry which is preliminary data.</text>
</comment>
<dbReference type="PANTHER" id="PTHR43283">
    <property type="entry name" value="BETA-LACTAMASE-RELATED"/>
    <property type="match status" value="1"/>
</dbReference>